<dbReference type="InterPro" id="IPR013784">
    <property type="entry name" value="Carb-bd-like_fold"/>
</dbReference>
<protein>
    <submittedName>
        <fullName evidence="5">Uncharacterized protein</fullName>
    </submittedName>
</protein>
<dbReference type="Pfam" id="PF22904">
    <property type="entry name" value="NOMO1-like_2nd"/>
    <property type="match status" value="1"/>
</dbReference>
<evidence type="ECO:0000256" key="1">
    <source>
        <dbReference type="ARBA" id="ARBA00022729"/>
    </source>
</evidence>
<dbReference type="InterPro" id="IPR055074">
    <property type="entry name" value="NOMO1-3_2nd"/>
</dbReference>
<dbReference type="AlphaFoldDB" id="A0A3P7L8Z6"/>
<dbReference type="GO" id="GO:0005789">
    <property type="term" value="C:endoplasmic reticulum membrane"/>
    <property type="evidence" value="ECO:0007669"/>
    <property type="project" value="TreeGrafter"/>
</dbReference>
<proteinExistence type="predicted"/>
<dbReference type="Pfam" id="PF23193">
    <property type="entry name" value="NOMO_3rd"/>
    <property type="match status" value="1"/>
</dbReference>
<dbReference type="OrthoDB" id="10263633at2759"/>
<gene>
    <name evidence="5" type="ORF">DILT_LOCUS9616</name>
</gene>
<sequence>MVAPQGWNFVPKDGYDVQVTGAKQNEEYVFFLTGFDVSGQVATAGLKTGPPNLYVSALAGAESPHSNVVITQSKTTADGSFTLSSLSPGEYLVAVSDSKVINGQEDVRSSAKITVSTSSFRMPQPLVLQGHVLRSSVTFAGKGIAKIRVLLYVSKGNTLTTSDIEKFGCSKVPEKSSYPISSELLSKVVQKPVCLTVTDSEGVFSFSRLAGGEYFLVAHHEASLTPELKSQRLVIEPPFLRAQMEHRDLLLEPGFSVTAFQLSGGRVHLSNVPVVGAKILLDGKISAESDKTGSYELMISKPGTYKMEVEFPKYQFPERTVELSPMTDRLPEFSPSAVQLCGQFLFSASSKTDQQFADGSRVIGTAVASLSADHNSAKFCTYLPPGKHSLRLTKLSEFVRFSPSNLVVDLSAGPPKDLLFTQFQAKVEGEIFCA</sequence>
<name>A0A3P7L8Z6_DIBLA</name>
<dbReference type="Pfam" id="PF23194">
    <property type="entry name" value="NOMO_5th"/>
    <property type="match status" value="1"/>
</dbReference>
<dbReference type="InterPro" id="IPR051417">
    <property type="entry name" value="SDr/BOS_complex"/>
</dbReference>
<dbReference type="Proteomes" id="UP000281553">
    <property type="component" value="Unassembled WGS sequence"/>
</dbReference>
<evidence type="ECO:0000313" key="5">
    <source>
        <dbReference type="EMBL" id="VDN13785.1"/>
    </source>
</evidence>
<dbReference type="Gene3D" id="2.60.40.1120">
    <property type="entry name" value="Carboxypeptidase-like, regulatory domain"/>
    <property type="match status" value="1"/>
</dbReference>
<keyword evidence="1" id="KW-0732">Signal</keyword>
<dbReference type="InterPro" id="IPR056189">
    <property type="entry name" value="NOMO_3rd"/>
</dbReference>
<dbReference type="PANTHER" id="PTHR23303">
    <property type="entry name" value="CARBOXYPEPTIDASE REGULATORY REGION-CONTAINING"/>
    <property type="match status" value="1"/>
</dbReference>
<dbReference type="EMBL" id="UYRU01057352">
    <property type="protein sequence ID" value="VDN13785.1"/>
    <property type="molecule type" value="Genomic_DNA"/>
</dbReference>
<dbReference type="GO" id="GO:0030246">
    <property type="term" value="F:carbohydrate binding"/>
    <property type="evidence" value="ECO:0007669"/>
    <property type="project" value="InterPro"/>
</dbReference>
<evidence type="ECO:0000259" key="2">
    <source>
        <dbReference type="Pfam" id="PF22904"/>
    </source>
</evidence>
<evidence type="ECO:0000259" key="4">
    <source>
        <dbReference type="Pfam" id="PF23194"/>
    </source>
</evidence>
<feature type="domain" description="NOMO third transthyretin-like" evidence="3">
    <location>
        <begin position="131"/>
        <end position="258"/>
    </location>
</feature>
<organism evidence="5 6">
    <name type="scientific">Dibothriocephalus latus</name>
    <name type="common">Fish tapeworm</name>
    <name type="synonym">Diphyllobothrium latum</name>
    <dbReference type="NCBI Taxonomy" id="60516"/>
    <lineage>
        <taxon>Eukaryota</taxon>
        <taxon>Metazoa</taxon>
        <taxon>Spiralia</taxon>
        <taxon>Lophotrochozoa</taxon>
        <taxon>Platyhelminthes</taxon>
        <taxon>Cestoda</taxon>
        <taxon>Eucestoda</taxon>
        <taxon>Diphyllobothriidea</taxon>
        <taxon>Diphyllobothriidae</taxon>
        <taxon>Dibothriocephalus</taxon>
    </lineage>
</organism>
<accession>A0A3P7L8Z6</accession>
<dbReference type="InterPro" id="IPR056190">
    <property type="entry name" value="NOMO_5th"/>
</dbReference>
<dbReference type="SUPFAM" id="SSF117074">
    <property type="entry name" value="Hypothetical protein PA1324"/>
    <property type="match status" value="1"/>
</dbReference>
<feature type="domain" description="NOMO second beta-sandwich" evidence="2">
    <location>
        <begin position="33"/>
        <end position="127"/>
    </location>
</feature>
<feature type="non-terminal residue" evidence="5">
    <location>
        <position position="434"/>
    </location>
</feature>
<feature type="domain" description="NOMO fifth transthyretin-like" evidence="4">
    <location>
        <begin position="340"/>
        <end position="420"/>
    </location>
</feature>
<dbReference type="PANTHER" id="PTHR23303:SF14">
    <property type="entry name" value="BOS COMPLEX SUBUNIT NOMO1-RELATED"/>
    <property type="match status" value="1"/>
</dbReference>
<reference evidence="5 6" key="1">
    <citation type="submission" date="2018-11" db="EMBL/GenBank/DDBJ databases">
        <authorList>
            <consortium name="Pathogen Informatics"/>
        </authorList>
    </citation>
    <scope>NUCLEOTIDE SEQUENCE [LARGE SCALE GENOMIC DNA]</scope>
</reference>
<dbReference type="SUPFAM" id="SSF49452">
    <property type="entry name" value="Starch-binding domain-like"/>
    <property type="match status" value="2"/>
</dbReference>
<evidence type="ECO:0000313" key="6">
    <source>
        <dbReference type="Proteomes" id="UP000281553"/>
    </source>
</evidence>
<evidence type="ECO:0000259" key="3">
    <source>
        <dbReference type="Pfam" id="PF23193"/>
    </source>
</evidence>
<keyword evidence="6" id="KW-1185">Reference proteome</keyword>